<dbReference type="Proteomes" id="UP000076532">
    <property type="component" value="Unassembled WGS sequence"/>
</dbReference>
<accession>A0A166BIB3</accession>
<protein>
    <recommendedName>
        <fullName evidence="3">F-box domain-containing protein</fullName>
    </recommendedName>
</protein>
<evidence type="ECO:0000313" key="2">
    <source>
        <dbReference type="Proteomes" id="UP000076532"/>
    </source>
</evidence>
<dbReference type="EMBL" id="KV417644">
    <property type="protein sequence ID" value="KZP12671.1"/>
    <property type="molecule type" value="Genomic_DNA"/>
</dbReference>
<dbReference type="OrthoDB" id="2748701at2759"/>
<reference evidence="1 2" key="1">
    <citation type="journal article" date="2016" name="Mol. Biol. Evol.">
        <title>Comparative Genomics of Early-Diverging Mushroom-Forming Fungi Provides Insights into the Origins of Lignocellulose Decay Capabilities.</title>
        <authorList>
            <person name="Nagy L.G."/>
            <person name="Riley R."/>
            <person name="Tritt A."/>
            <person name="Adam C."/>
            <person name="Daum C."/>
            <person name="Floudas D."/>
            <person name="Sun H."/>
            <person name="Yadav J.S."/>
            <person name="Pangilinan J."/>
            <person name="Larsson K.H."/>
            <person name="Matsuura K."/>
            <person name="Barry K."/>
            <person name="Labutti K."/>
            <person name="Kuo R."/>
            <person name="Ohm R.A."/>
            <person name="Bhattacharya S.S."/>
            <person name="Shirouzu T."/>
            <person name="Yoshinaga Y."/>
            <person name="Martin F.M."/>
            <person name="Grigoriev I.V."/>
            <person name="Hibbett D.S."/>
        </authorList>
    </citation>
    <scope>NUCLEOTIDE SEQUENCE [LARGE SCALE GENOMIC DNA]</scope>
    <source>
        <strain evidence="1 2">CBS 109695</strain>
    </source>
</reference>
<evidence type="ECO:0008006" key="3">
    <source>
        <dbReference type="Google" id="ProtNLM"/>
    </source>
</evidence>
<sequence>MPISKQGSLADHIPPEIWLEIFNEACTDTGLTGRSLASVSHFFSSVSQPMKYQSIALHGLRQILAFASTIAKMPVHVRRVKYLFIT</sequence>
<evidence type="ECO:0000313" key="1">
    <source>
        <dbReference type="EMBL" id="KZP12671.1"/>
    </source>
</evidence>
<keyword evidence="2" id="KW-1185">Reference proteome</keyword>
<gene>
    <name evidence="1" type="ORF">FIBSPDRAFT_754605</name>
</gene>
<name>A0A166BIB3_9AGAM</name>
<feature type="non-terminal residue" evidence="1">
    <location>
        <position position="86"/>
    </location>
</feature>
<proteinExistence type="predicted"/>
<organism evidence="1 2">
    <name type="scientific">Athelia psychrophila</name>
    <dbReference type="NCBI Taxonomy" id="1759441"/>
    <lineage>
        <taxon>Eukaryota</taxon>
        <taxon>Fungi</taxon>
        <taxon>Dikarya</taxon>
        <taxon>Basidiomycota</taxon>
        <taxon>Agaricomycotina</taxon>
        <taxon>Agaricomycetes</taxon>
        <taxon>Agaricomycetidae</taxon>
        <taxon>Atheliales</taxon>
        <taxon>Atheliaceae</taxon>
        <taxon>Athelia</taxon>
    </lineage>
</organism>
<dbReference type="AlphaFoldDB" id="A0A166BIB3"/>